<evidence type="ECO:0000256" key="4">
    <source>
        <dbReference type="ARBA" id="ARBA00022475"/>
    </source>
</evidence>
<dbReference type="InterPro" id="IPR052348">
    <property type="entry name" value="Metallopeptidase_M50B"/>
</dbReference>
<dbReference type="CDD" id="cd06158">
    <property type="entry name" value="S2P-M50_like_1"/>
    <property type="match status" value="1"/>
</dbReference>
<dbReference type="AlphaFoldDB" id="A0A1G2SJH9"/>
<evidence type="ECO:0000256" key="9">
    <source>
        <dbReference type="ARBA" id="ARBA00022833"/>
    </source>
</evidence>
<sequence length="205" mass="22377">MQADIIFYVLVLIMSVVIHEVSHGYMANILGDPTARLAGRLTLNPLPHIDPLGSVILPATLVLMHSNILFGWAKPVPYNPYNLRNQRWGTALVGAAGVLANLLLAFVFGMIIRFGAGLPPAFIEISAIIVFVNALLAVFNLLPVPPLDGAKVLFAVLPVQFRHIEETMEQYWYVLIIPVILFAGVIVIPATRFIFALFAGTALPL</sequence>
<evidence type="ECO:0000256" key="13">
    <source>
        <dbReference type="SAM" id="Phobius"/>
    </source>
</evidence>
<comment type="cofactor">
    <cofactor evidence="1">
        <name>Zn(2+)</name>
        <dbReference type="ChEBI" id="CHEBI:29105"/>
    </cofactor>
</comment>
<proteinExistence type="inferred from homology"/>
<evidence type="ECO:0000256" key="6">
    <source>
        <dbReference type="ARBA" id="ARBA00022692"/>
    </source>
</evidence>
<dbReference type="Pfam" id="PF02163">
    <property type="entry name" value="Peptidase_M50"/>
    <property type="match status" value="1"/>
</dbReference>
<protein>
    <recommendedName>
        <fullName evidence="14">Peptidase M50 domain-containing protein</fullName>
    </recommendedName>
</protein>
<evidence type="ECO:0000313" key="15">
    <source>
        <dbReference type="EMBL" id="OHA84892.1"/>
    </source>
</evidence>
<keyword evidence="12 13" id="KW-0472">Membrane</keyword>
<feature type="transmembrane region" description="Helical" evidence="13">
    <location>
        <begin position="6"/>
        <end position="31"/>
    </location>
</feature>
<keyword evidence="5" id="KW-0645">Protease</keyword>
<keyword evidence="6 13" id="KW-0812">Transmembrane</keyword>
<evidence type="ECO:0000256" key="8">
    <source>
        <dbReference type="ARBA" id="ARBA00022801"/>
    </source>
</evidence>
<evidence type="ECO:0000256" key="1">
    <source>
        <dbReference type="ARBA" id="ARBA00001947"/>
    </source>
</evidence>
<keyword evidence="10 13" id="KW-1133">Transmembrane helix</keyword>
<dbReference type="STRING" id="1802730.A2591_01030"/>
<dbReference type="Proteomes" id="UP000178168">
    <property type="component" value="Unassembled WGS sequence"/>
</dbReference>
<feature type="transmembrane region" description="Helical" evidence="13">
    <location>
        <begin position="92"/>
        <end position="114"/>
    </location>
</feature>
<dbReference type="InterPro" id="IPR044537">
    <property type="entry name" value="Rip2-like"/>
</dbReference>
<comment type="similarity">
    <text evidence="3">Belongs to the peptidase M50B family.</text>
</comment>
<keyword evidence="4" id="KW-1003">Cell membrane</keyword>
<evidence type="ECO:0000256" key="10">
    <source>
        <dbReference type="ARBA" id="ARBA00022989"/>
    </source>
</evidence>
<feature type="transmembrane region" description="Helical" evidence="13">
    <location>
        <begin position="52"/>
        <end position="72"/>
    </location>
</feature>
<evidence type="ECO:0000256" key="11">
    <source>
        <dbReference type="ARBA" id="ARBA00023049"/>
    </source>
</evidence>
<comment type="subcellular location">
    <subcellularLocation>
        <location evidence="2">Cell membrane</location>
        <topology evidence="2">Multi-pass membrane protein</topology>
    </subcellularLocation>
</comment>
<dbReference type="PANTHER" id="PTHR35864:SF1">
    <property type="entry name" value="ZINC METALLOPROTEASE YWHC-RELATED"/>
    <property type="match status" value="1"/>
</dbReference>
<dbReference type="GO" id="GO:0008237">
    <property type="term" value="F:metallopeptidase activity"/>
    <property type="evidence" value="ECO:0007669"/>
    <property type="project" value="UniProtKB-KW"/>
</dbReference>
<dbReference type="InterPro" id="IPR008915">
    <property type="entry name" value="Peptidase_M50"/>
</dbReference>
<gene>
    <name evidence="15" type="ORF">A2591_01030</name>
</gene>
<organism evidence="15 16">
    <name type="scientific">Candidatus Yonathbacteria bacterium RIFOXYD1_FULL_52_36</name>
    <dbReference type="NCBI Taxonomy" id="1802730"/>
    <lineage>
        <taxon>Bacteria</taxon>
        <taxon>Candidatus Yonathiibacteriota</taxon>
    </lineage>
</organism>
<name>A0A1G2SJH9_9BACT</name>
<feature type="transmembrane region" description="Helical" evidence="13">
    <location>
        <begin position="121"/>
        <end position="142"/>
    </location>
</feature>
<evidence type="ECO:0000259" key="14">
    <source>
        <dbReference type="Pfam" id="PF02163"/>
    </source>
</evidence>
<evidence type="ECO:0000256" key="7">
    <source>
        <dbReference type="ARBA" id="ARBA00022723"/>
    </source>
</evidence>
<dbReference type="PANTHER" id="PTHR35864">
    <property type="entry name" value="ZINC METALLOPROTEASE MJ0611-RELATED"/>
    <property type="match status" value="1"/>
</dbReference>
<evidence type="ECO:0000256" key="3">
    <source>
        <dbReference type="ARBA" id="ARBA00007931"/>
    </source>
</evidence>
<keyword evidence="7" id="KW-0479">Metal-binding</keyword>
<dbReference type="EMBL" id="MHUZ01000034">
    <property type="protein sequence ID" value="OHA84892.1"/>
    <property type="molecule type" value="Genomic_DNA"/>
</dbReference>
<keyword evidence="9" id="KW-0862">Zinc</keyword>
<feature type="domain" description="Peptidase M50" evidence="14">
    <location>
        <begin position="123"/>
        <end position="176"/>
    </location>
</feature>
<evidence type="ECO:0000256" key="2">
    <source>
        <dbReference type="ARBA" id="ARBA00004651"/>
    </source>
</evidence>
<feature type="transmembrane region" description="Helical" evidence="13">
    <location>
        <begin position="171"/>
        <end position="199"/>
    </location>
</feature>
<dbReference type="GO" id="GO:0046872">
    <property type="term" value="F:metal ion binding"/>
    <property type="evidence" value="ECO:0007669"/>
    <property type="project" value="UniProtKB-KW"/>
</dbReference>
<keyword evidence="8" id="KW-0378">Hydrolase</keyword>
<accession>A0A1G2SJH9</accession>
<comment type="caution">
    <text evidence="15">The sequence shown here is derived from an EMBL/GenBank/DDBJ whole genome shotgun (WGS) entry which is preliminary data.</text>
</comment>
<evidence type="ECO:0000313" key="16">
    <source>
        <dbReference type="Proteomes" id="UP000178168"/>
    </source>
</evidence>
<reference evidence="15 16" key="1">
    <citation type="journal article" date="2016" name="Nat. Commun.">
        <title>Thousands of microbial genomes shed light on interconnected biogeochemical processes in an aquifer system.</title>
        <authorList>
            <person name="Anantharaman K."/>
            <person name="Brown C.T."/>
            <person name="Hug L.A."/>
            <person name="Sharon I."/>
            <person name="Castelle C.J."/>
            <person name="Probst A.J."/>
            <person name="Thomas B.C."/>
            <person name="Singh A."/>
            <person name="Wilkins M.J."/>
            <person name="Karaoz U."/>
            <person name="Brodie E.L."/>
            <person name="Williams K.H."/>
            <person name="Hubbard S.S."/>
            <person name="Banfield J.F."/>
        </authorList>
    </citation>
    <scope>NUCLEOTIDE SEQUENCE [LARGE SCALE GENOMIC DNA]</scope>
</reference>
<dbReference type="GO" id="GO:0005886">
    <property type="term" value="C:plasma membrane"/>
    <property type="evidence" value="ECO:0007669"/>
    <property type="project" value="UniProtKB-SubCell"/>
</dbReference>
<dbReference type="GO" id="GO:0006508">
    <property type="term" value="P:proteolysis"/>
    <property type="evidence" value="ECO:0007669"/>
    <property type="project" value="UniProtKB-KW"/>
</dbReference>
<evidence type="ECO:0000256" key="5">
    <source>
        <dbReference type="ARBA" id="ARBA00022670"/>
    </source>
</evidence>
<evidence type="ECO:0000256" key="12">
    <source>
        <dbReference type="ARBA" id="ARBA00023136"/>
    </source>
</evidence>
<keyword evidence="11" id="KW-0482">Metalloprotease</keyword>